<gene>
    <name evidence="3" type="ORF">HMPREF9450_00805</name>
</gene>
<dbReference type="Pfam" id="PF05686">
    <property type="entry name" value="Glyco_transf_90"/>
    <property type="match status" value="1"/>
</dbReference>
<dbReference type="STRING" id="742725.HMPREF9450_00805"/>
<dbReference type="EMBL" id="ADLD01000009">
    <property type="protein sequence ID" value="EHB92601.1"/>
    <property type="molecule type" value="Genomic_DNA"/>
</dbReference>
<keyword evidence="4" id="KW-1185">Reference proteome</keyword>
<dbReference type="Proteomes" id="UP000006008">
    <property type="component" value="Unassembled WGS sequence"/>
</dbReference>
<feature type="domain" description="Glycosyl transferase CAP10" evidence="2">
    <location>
        <begin position="44"/>
        <end position="316"/>
    </location>
</feature>
<comment type="caution">
    <text evidence="3">The sequence shown here is derived from an EMBL/GenBank/DDBJ whole genome shotgun (WGS) entry which is preliminary data.</text>
</comment>
<protein>
    <recommendedName>
        <fullName evidence="2">Glycosyl transferase CAP10 domain-containing protein</fullName>
    </recommendedName>
</protein>
<dbReference type="PANTHER" id="PTHR12203:SF35">
    <property type="entry name" value="PROTEIN O-GLUCOSYLTRANSFERASE 1"/>
    <property type="match status" value="1"/>
</dbReference>
<dbReference type="AlphaFoldDB" id="G5H802"/>
<dbReference type="PANTHER" id="PTHR12203">
    <property type="entry name" value="KDEL LYS-ASP-GLU-LEU CONTAINING - RELATED"/>
    <property type="match status" value="1"/>
</dbReference>
<reference evidence="3 4" key="1">
    <citation type="submission" date="2011-08" db="EMBL/GenBank/DDBJ databases">
        <title>The Genome Sequence of Alistipes indistinctus YIT 12060.</title>
        <authorList>
            <consortium name="The Broad Institute Genome Sequencing Platform"/>
            <person name="Earl A."/>
            <person name="Ward D."/>
            <person name="Feldgarden M."/>
            <person name="Gevers D."/>
            <person name="Morotomi M."/>
            <person name="Young S.K."/>
            <person name="Zeng Q."/>
            <person name="Gargeya S."/>
            <person name="Fitzgerald M."/>
            <person name="Haas B."/>
            <person name="Abouelleil A."/>
            <person name="Alvarado L."/>
            <person name="Arachchi H.M."/>
            <person name="Berlin A."/>
            <person name="Brown A."/>
            <person name="Chapman S.B."/>
            <person name="Chen Z."/>
            <person name="Dunbar C."/>
            <person name="Freedman E."/>
            <person name="Gearin G."/>
            <person name="Gellesch M."/>
            <person name="Goldberg J."/>
            <person name="Griggs A."/>
            <person name="Gujja S."/>
            <person name="Heiman D."/>
            <person name="Howarth C."/>
            <person name="Larson L."/>
            <person name="Lui A."/>
            <person name="MacDonald P.J.P."/>
            <person name="Montmayeur A."/>
            <person name="Murphy C."/>
            <person name="Neiman D."/>
            <person name="Pearson M."/>
            <person name="Priest M."/>
            <person name="Roberts A."/>
            <person name="Saif S."/>
            <person name="Shea T."/>
            <person name="Shenoy N."/>
            <person name="Sisk P."/>
            <person name="Stolte C."/>
            <person name="Sykes S."/>
            <person name="Wortman J."/>
            <person name="Nusbaum C."/>
            <person name="Birren B."/>
        </authorList>
    </citation>
    <scope>NUCLEOTIDE SEQUENCE [LARGE SCALE GENOMIC DNA]</scope>
    <source>
        <strain evidence="3 4">YIT 12060</strain>
    </source>
</reference>
<dbReference type="OrthoDB" id="767964at2"/>
<accession>G5H802</accession>
<dbReference type="HOGENOM" id="CLU_074321_0_0_10"/>
<name>G5H802_9BACT</name>
<evidence type="ECO:0000313" key="4">
    <source>
        <dbReference type="Proteomes" id="UP000006008"/>
    </source>
</evidence>
<organism evidence="3 4">
    <name type="scientific">Alistipes indistinctus YIT 12060</name>
    <dbReference type="NCBI Taxonomy" id="742725"/>
    <lineage>
        <taxon>Bacteria</taxon>
        <taxon>Pseudomonadati</taxon>
        <taxon>Bacteroidota</taxon>
        <taxon>Bacteroidia</taxon>
        <taxon>Bacteroidales</taxon>
        <taxon>Rikenellaceae</taxon>
        <taxon>Alistipes</taxon>
    </lineage>
</organism>
<dbReference type="GeneID" id="92816179"/>
<evidence type="ECO:0000256" key="1">
    <source>
        <dbReference type="ARBA" id="ARBA00022679"/>
    </source>
</evidence>
<dbReference type="SMART" id="SM00672">
    <property type="entry name" value="CAP10"/>
    <property type="match status" value="1"/>
</dbReference>
<evidence type="ECO:0000313" key="3">
    <source>
        <dbReference type="EMBL" id="EHB92601.1"/>
    </source>
</evidence>
<proteinExistence type="predicted"/>
<evidence type="ECO:0000259" key="2">
    <source>
        <dbReference type="SMART" id="SM00672"/>
    </source>
</evidence>
<sequence>MILSRLHKGTNNRLAYYSKNFVRYITPKVLLRNRLQKVLAELEKRPDKEYILRRVDYYNKMQGIVPIDPVSSHRLADHKFGDAGSVYFFDSYEFTRWFSDSLYWNYVFGDVTQVPGVPSIVKSRPIHGENTNSVILNMEKVRHFNFITDRIPFRDKMDKAIFRLDINYKPHRIRFVEQYFDHPMCDVGIISALPEFPKEWSKGKITLFEHLVYKFILTLEGIDVSTSLKWVMSTNSVAVMPRPTYETWFMEGTLIPNYHYIEIKSDYSDLPQRLQYYIDHPEEAEAIARHAHEYISQFRDKKRERLISLLVMQKYFRCTGQLP</sequence>
<dbReference type="GO" id="GO:0016740">
    <property type="term" value="F:transferase activity"/>
    <property type="evidence" value="ECO:0007669"/>
    <property type="project" value="UniProtKB-KW"/>
</dbReference>
<dbReference type="RefSeq" id="WP_009133611.1">
    <property type="nucleotide sequence ID" value="NZ_CP102250.1"/>
</dbReference>
<keyword evidence="1" id="KW-0808">Transferase</keyword>
<dbReference type="PATRIC" id="fig|742725.3.peg.859"/>
<dbReference type="InterPro" id="IPR006598">
    <property type="entry name" value="CAP10"/>
</dbReference>
<dbReference type="InterPro" id="IPR051091">
    <property type="entry name" value="O-Glucosyltr/Glycosyltrsf_90"/>
</dbReference>
<dbReference type="eggNOG" id="ENOG502Z7XI">
    <property type="taxonomic scope" value="Bacteria"/>
</dbReference>